<keyword evidence="15" id="KW-1185">Reference proteome</keyword>
<dbReference type="RefSeq" id="XP_024733397.1">
    <property type="nucleotide sequence ID" value="XM_024886148.1"/>
</dbReference>
<dbReference type="OrthoDB" id="272392at2759"/>
<evidence type="ECO:0000256" key="3">
    <source>
        <dbReference type="ARBA" id="ARBA00011206"/>
    </source>
</evidence>
<feature type="domain" description="RNA polymerase III Rpc82 C -terminal" evidence="11">
    <location>
        <begin position="174"/>
        <end position="513"/>
    </location>
</feature>
<dbReference type="EMBL" id="KZ613848">
    <property type="protein sequence ID" value="PMD56493.1"/>
    <property type="molecule type" value="Genomic_DNA"/>
</dbReference>
<dbReference type="InterPro" id="IPR008806">
    <property type="entry name" value="RNA_pol_III_Rpc82_C"/>
</dbReference>
<dbReference type="STRING" id="1095630.A0A2J6T0N2"/>
<organism evidence="14 15">
    <name type="scientific">Hyaloscypha bicolor E</name>
    <dbReference type="NCBI Taxonomy" id="1095630"/>
    <lineage>
        <taxon>Eukaryota</taxon>
        <taxon>Fungi</taxon>
        <taxon>Dikarya</taxon>
        <taxon>Ascomycota</taxon>
        <taxon>Pezizomycotina</taxon>
        <taxon>Leotiomycetes</taxon>
        <taxon>Helotiales</taxon>
        <taxon>Hyaloscyphaceae</taxon>
        <taxon>Hyaloscypha</taxon>
        <taxon>Hyaloscypha bicolor</taxon>
    </lineage>
</organism>
<dbReference type="SUPFAM" id="SSF46785">
    <property type="entry name" value="Winged helix' DNA-binding domain"/>
    <property type="match status" value="1"/>
</dbReference>
<feature type="domain" description="RNA polymerase III subunit RPC82-related helix-turn-helix" evidence="12">
    <location>
        <begin position="9"/>
        <end position="65"/>
    </location>
</feature>
<keyword evidence="7 9" id="KW-0539">Nucleus</keyword>
<dbReference type="InterPro" id="IPR036390">
    <property type="entry name" value="WH_DNA-bd_sf"/>
</dbReference>
<evidence type="ECO:0000256" key="4">
    <source>
        <dbReference type="ARBA" id="ARBA00016689"/>
    </source>
</evidence>
<dbReference type="Gene3D" id="1.10.10.10">
    <property type="entry name" value="Winged helix-like DNA-binding domain superfamily/Winged helix DNA-binding domain"/>
    <property type="match status" value="3"/>
</dbReference>
<keyword evidence="6 9" id="KW-0804">Transcription</keyword>
<dbReference type="InterPro" id="IPR055207">
    <property type="entry name" value="POLR3C_WHD"/>
</dbReference>
<evidence type="ECO:0000256" key="9">
    <source>
        <dbReference type="RuleBase" id="RU367076"/>
    </source>
</evidence>
<dbReference type="InterPro" id="IPR039748">
    <property type="entry name" value="RPC3"/>
</dbReference>
<dbReference type="PANTHER" id="PTHR12949:SF0">
    <property type="entry name" value="DNA-DIRECTED RNA POLYMERASE III SUBUNIT RPC3"/>
    <property type="match status" value="1"/>
</dbReference>
<dbReference type="Proteomes" id="UP000235371">
    <property type="component" value="Unassembled WGS sequence"/>
</dbReference>
<dbReference type="GO" id="GO:0003697">
    <property type="term" value="F:single-stranded DNA binding"/>
    <property type="evidence" value="ECO:0007669"/>
    <property type="project" value="UniProtKB-UniRule"/>
</dbReference>
<dbReference type="FunCoup" id="A0A2J6T0N2">
    <property type="interactions" value="464"/>
</dbReference>
<dbReference type="Pfam" id="PF08221">
    <property type="entry name" value="HTH_9"/>
    <property type="match status" value="1"/>
</dbReference>
<comment type="function">
    <text evidence="8 9">DNA-dependent RNA polymerase catalyzes the transcription of DNA into RNA using the four ribonucleoside triphosphates as substrates. Specific core component of RNA polymerase III which synthesizes small RNAs, such as 5S rRNA and tRNAs.</text>
</comment>
<keyword evidence="5 9" id="KW-0240">DNA-directed RNA polymerase</keyword>
<proteinExistence type="inferred from homology"/>
<gene>
    <name evidence="14" type="ORF">K444DRAFT_65730</name>
</gene>
<evidence type="ECO:0000256" key="7">
    <source>
        <dbReference type="ARBA" id="ARBA00023242"/>
    </source>
</evidence>
<evidence type="ECO:0000256" key="2">
    <source>
        <dbReference type="ARBA" id="ARBA00006835"/>
    </source>
</evidence>
<dbReference type="Pfam" id="PF22536">
    <property type="entry name" value="WHD_POLR3C"/>
    <property type="match status" value="1"/>
</dbReference>
<reference evidence="14 15" key="1">
    <citation type="submission" date="2016-04" db="EMBL/GenBank/DDBJ databases">
        <title>A degradative enzymes factory behind the ericoid mycorrhizal symbiosis.</title>
        <authorList>
            <consortium name="DOE Joint Genome Institute"/>
            <person name="Martino E."/>
            <person name="Morin E."/>
            <person name="Grelet G."/>
            <person name="Kuo A."/>
            <person name="Kohler A."/>
            <person name="Daghino S."/>
            <person name="Barry K."/>
            <person name="Choi C."/>
            <person name="Cichocki N."/>
            <person name="Clum A."/>
            <person name="Copeland A."/>
            <person name="Hainaut M."/>
            <person name="Haridas S."/>
            <person name="Labutti K."/>
            <person name="Lindquist E."/>
            <person name="Lipzen A."/>
            <person name="Khouja H.-R."/>
            <person name="Murat C."/>
            <person name="Ohm R."/>
            <person name="Olson A."/>
            <person name="Spatafora J."/>
            <person name="Veneault-Fourrey C."/>
            <person name="Henrissat B."/>
            <person name="Grigoriev I."/>
            <person name="Martin F."/>
            <person name="Perotto S."/>
        </authorList>
    </citation>
    <scope>NUCLEOTIDE SEQUENCE [LARGE SCALE GENOMIC DNA]</scope>
    <source>
        <strain evidence="14 15">E</strain>
    </source>
</reference>
<dbReference type="AlphaFoldDB" id="A0A2J6T0N2"/>
<feature type="region of interest" description="Disordered" evidence="10">
    <location>
        <begin position="244"/>
        <end position="266"/>
    </location>
</feature>
<dbReference type="GO" id="GO:0006351">
    <property type="term" value="P:DNA-templated transcription"/>
    <property type="evidence" value="ECO:0007669"/>
    <property type="project" value="InterPro"/>
</dbReference>
<evidence type="ECO:0000259" key="11">
    <source>
        <dbReference type="Pfam" id="PF05645"/>
    </source>
</evidence>
<evidence type="ECO:0000256" key="10">
    <source>
        <dbReference type="SAM" id="MobiDB-lite"/>
    </source>
</evidence>
<feature type="domain" description="DNA-directed RNA polymerase III subunit RPC3 winged-helix" evidence="13">
    <location>
        <begin position="522"/>
        <end position="595"/>
    </location>
</feature>
<evidence type="ECO:0000256" key="1">
    <source>
        <dbReference type="ARBA" id="ARBA00004123"/>
    </source>
</evidence>
<evidence type="ECO:0000256" key="8">
    <source>
        <dbReference type="ARBA" id="ARBA00025127"/>
    </source>
</evidence>
<dbReference type="GO" id="GO:0005666">
    <property type="term" value="C:RNA polymerase III complex"/>
    <property type="evidence" value="ECO:0007669"/>
    <property type="project" value="UniProtKB-UniRule"/>
</dbReference>
<dbReference type="GeneID" id="36594225"/>
<evidence type="ECO:0000259" key="12">
    <source>
        <dbReference type="Pfam" id="PF08221"/>
    </source>
</evidence>
<evidence type="ECO:0000256" key="5">
    <source>
        <dbReference type="ARBA" id="ARBA00022478"/>
    </source>
</evidence>
<comment type="similarity">
    <text evidence="2 9">Belongs to the RNA polymerase beta chain family.</text>
</comment>
<feature type="region of interest" description="Disordered" evidence="10">
    <location>
        <begin position="383"/>
        <end position="472"/>
    </location>
</feature>
<comment type="subunit">
    <text evidence="3 9">Component of the RNA polymerase III (Pol III) complex consisting of 17 subunits.</text>
</comment>
<dbReference type="Pfam" id="PF05645">
    <property type="entry name" value="RNA_pol_Rpc82"/>
    <property type="match status" value="1"/>
</dbReference>
<dbReference type="InterPro" id="IPR013197">
    <property type="entry name" value="RNA_pol_III_RPC82-rel_HTH"/>
</dbReference>
<comment type="subcellular location">
    <subcellularLocation>
        <location evidence="1 9">Nucleus</location>
    </subcellularLocation>
</comment>
<evidence type="ECO:0000256" key="6">
    <source>
        <dbReference type="ARBA" id="ARBA00023163"/>
    </source>
</evidence>
<evidence type="ECO:0000313" key="14">
    <source>
        <dbReference type="EMBL" id="PMD56493.1"/>
    </source>
</evidence>
<protein>
    <recommendedName>
        <fullName evidence="4 9">DNA-directed RNA polymerase III subunit RPC3</fullName>
        <shortName evidence="9">RNA polymerase III subunit C3</shortName>
    </recommendedName>
</protein>
<evidence type="ECO:0000313" key="15">
    <source>
        <dbReference type="Proteomes" id="UP000235371"/>
    </source>
</evidence>
<name>A0A2J6T0N2_9HELO</name>
<sequence>MSQSKHAVELCALLVDETYGELTSRIFTILLRRGRLTIPLLSKHTRLSPHKIRHGLAVLVQENLVYHCFDEDTNTTHYEANPEAAYMLVRSGKIVEIARSRYGDLAAEIVGNLFLSGHSTVKELVSWYVARLAEAEAKRKREERLANGLNGQSKAPALVQAPAHPFPTGQMHGMLTELLESGLIQPLSGDMFLSPTDTYDKIAKETLKEEYGGNIKGTKQKEELKEKIRERLYALRSEREWKSKGKKRALNGNHANGVNGASKRRRLSNGAVNGDHYFEDDGTKLDPNMLVRVNYEKCTVVLRNSRLAALASSRIGSTTAQVYEAGLRLIEKSIPRCRLDLRIDDIKDLPDGSTFTTMELTATLSKSVKTGTGIGTVSSDKIDTRKLEKARKSRKRSDEAEAEGEASEDEDVSMEDIPIANGNGNISEADPDSDSHGDDPFDDEDTRTKSSRRAKVTFQDQLPKPEAAENRENRMLQVKNHLLLLAGDDCDFLRKCGSRGLGEWTVDFEGMTQYLQEVEMDTMLLENFGKVGHRLARMMRKLGKLDEKQLPNLALVKQKDARTKLAEMQMAGVVDIQEVPRDSGRTTGRTIFLWYFDVERVSTILLDSIYKNMSRCFQRLDIERRRVQDVLALTERTDLLDEQPEKYMDQEQLNTLHEIEDKEESLLGHIGRLDELVAIFRDY</sequence>
<dbReference type="InterPro" id="IPR036388">
    <property type="entry name" value="WH-like_DNA-bd_sf"/>
</dbReference>
<dbReference type="InParanoid" id="A0A2J6T0N2"/>
<dbReference type="PANTHER" id="PTHR12949">
    <property type="entry name" value="RNA POLYMERASE III DNA DIRECTED -RELATED"/>
    <property type="match status" value="1"/>
</dbReference>
<accession>A0A2J6T0N2</accession>
<evidence type="ECO:0000259" key="13">
    <source>
        <dbReference type="Pfam" id="PF22536"/>
    </source>
</evidence>
<feature type="compositionally biased region" description="Acidic residues" evidence="10">
    <location>
        <begin position="400"/>
        <end position="414"/>
    </location>
</feature>